<evidence type="ECO:0000256" key="1">
    <source>
        <dbReference type="ARBA" id="ARBA00022527"/>
    </source>
</evidence>
<dbReference type="InterPro" id="IPR011009">
    <property type="entry name" value="Kinase-like_dom_sf"/>
</dbReference>
<feature type="region of interest" description="Disordered" evidence="8">
    <location>
        <begin position="394"/>
        <end position="419"/>
    </location>
</feature>
<gene>
    <name evidence="10" type="primary">LOC112288073</name>
</gene>
<feature type="compositionally biased region" description="Polar residues" evidence="8">
    <location>
        <begin position="668"/>
        <end position="683"/>
    </location>
</feature>
<dbReference type="Proteomes" id="UP000006727">
    <property type="component" value="Chromosome 10"/>
</dbReference>
<reference evidence="10" key="3">
    <citation type="submission" date="2020-12" db="UniProtKB">
        <authorList>
            <consortium name="EnsemblPlants"/>
        </authorList>
    </citation>
    <scope>IDENTIFICATION</scope>
</reference>
<evidence type="ECO:0000256" key="2">
    <source>
        <dbReference type="ARBA" id="ARBA00022553"/>
    </source>
</evidence>
<name>A0A7I4A0B9_PHYPA</name>
<feature type="compositionally biased region" description="Basic and acidic residues" evidence="8">
    <location>
        <begin position="727"/>
        <end position="737"/>
    </location>
</feature>
<feature type="compositionally biased region" description="Polar residues" evidence="8">
    <location>
        <begin position="399"/>
        <end position="412"/>
    </location>
</feature>
<feature type="region of interest" description="Disordered" evidence="8">
    <location>
        <begin position="720"/>
        <end position="740"/>
    </location>
</feature>
<evidence type="ECO:0000256" key="7">
    <source>
        <dbReference type="SAM" id="Coils"/>
    </source>
</evidence>
<feature type="region of interest" description="Disordered" evidence="8">
    <location>
        <begin position="820"/>
        <end position="844"/>
    </location>
</feature>
<dbReference type="PANTHER" id="PTHR24058:SF124">
    <property type="entry name" value="PROTEIN KINASE SUPERFAMILY PROTEIN"/>
    <property type="match status" value="1"/>
</dbReference>
<evidence type="ECO:0000259" key="9">
    <source>
        <dbReference type="PROSITE" id="PS50011"/>
    </source>
</evidence>
<feature type="region of interest" description="Disordered" evidence="8">
    <location>
        <begin position="594"/>
        <end position="629"/>
    </location>
</feature>
<protein>
    <recommendedName>
        <fullName evidence="9">Protein kinase domain-containing protein</fullName>
    </recommendedName>
</protein>
<dbReference type="CDD" id="cd14133">
    <property type="entry name" value="PKc_DYRK_like"/>
    <property type="match status" value="1"/>
</dbReference>
<keyword evidence="1" id="KW-0723">Serine/threonine-protein kinase</keyword>
<feature type="compositionally biased region" description="Polar residues" evidence="8">
    <location>
        <begin position="820"/>
        <end position="829"/>
    </location>
</feature>
<reference evidence="10 11" key="1">
    <citation type="journal article" date="2008" name="Science">
        <title>The Physcomitrella genome reveals evolutionary insights into the conquest of land by plants.</title>
        <authorList>
            <person name="Rensing S."/>
            <person name="Lang D."/>
            <person name="Zimmer A."/>
            <person name="Terry A."/>
            <person name="Salamov A."/>
            <person name="Shapiro H."/>
            <person name="Nishiyama T."/>
            <person name="Perroud P.-F."/>
            <person name="Lindquist E."/>
            <person name="Kamisugi Y."/>
            <person name="Tanahashi T."/>
            <person name="Sakakibara K."/>
            <person name="Fujita T."/>
            <person name="Oishi K."/>
            <person name="Shin-I T."/>
            <person name="Kuroki Y."/>
            <person name="Toyoda A."/>
            <person name="Suzuki Y."/>
            <person name="Hashimoto A."/>
            <person name="Yamaguchi K."/>
            <person name="Sugano A."/>
            <person name="Kohara Y."/>
            <person name="Fujiyama A."/>
            <person name="Anterola A."/>
            <person name="Aoki S."/>
            <person name="Ashton N."/>
            <person name="Barbazuk W.B."/>
            <person name="Barker E."/>
            <person name="Bennetzen J."/>
            <person name="Bezanilla M."/>
            <person name="Blankenship R."/>
            <person name="Cho S.H."/>
            <person name="Dutcher S."/>
            <person name="Estelle M."/>
            <person name="Fawcett J.A."/>
            <person name="Gundlach H."/>
            <person name="Hanada K."/>
            <person name="Heyl A."/>
            <person name="Hicks K.A."/>
            <person name="Hugh J."/>
            <person name="Lohr M."/>
            <person name="Mayer K."/>
            <person name="Melkozernov A."/>
            <person name="Murata T."/>
            <person name="Nelson D."/>
            <person name="Pils B."/>
            <person name="Prigge M."/>
            <person name="Reiss B."/>
            <person name="Renner T."/>
            <person name="Rombauts S."/>
            <person name="Rushton P."/>
            <person name="Sanderfoot A."/>
            <person name="Schween G."/>
            <person name="Shiu S.-H."/>
            <person name="Stueber K."/>
            <person name="Theodoulou F.L."/>
            <person name="Tu H."/>
            <person name="Van de Peer Y."/>
            <person name="Verrier P.J."/>
            <person name="Waters E."/>
            <person name="Wood A."/>
            <person name="Yang L."/>
            <person name="Cove D."/>
            <person name="Cuming A."/>
            <person name="Hasebe M."/>
            <person name="Lucas S."/>
            <person name="Mishler D.B."/>
            <person name="Reski R."/>
            <person name="Grigoriev I."/>
            <person name="Quatrano R.S."/>
            <person name="Boore J.L."/>
        </authorList>
    </citation>
    <scope>NUCLEOTIDE SEQUENCE [LARGE SCALE GENOMIC DNA]</scope>
    <source>
        <strain evidence="10 11">cv. Gransden 2004</strain>
    </source>
</reference>
<feature type="compositionally biased region" description="Basic and acidic residues" evidence="8">
    <location>
        <begin position="364"/>
        <end position="376"/>
    </location>
</feature>
<dbReference type="Gene3D" id="3.30.200.20">
    <property type="entry name" value="Phosphorylase Kinase, domain 1"/>
    <property type="match status" value="1"/>
</dbReference>
<feature type="coiled-coil region" evidence="7">
    <location>
        <begin position="968"/>
        <end position="1001"/>
    </location>
</feature>
<dbReference type="GO" id="GO:0005524">
    <property type="term" value="F:ATP binding"/>
    <property type="evidence" value="ECO:0007669"/>
    <property type="project" value="UniProtKB-KW"/>
</dbReference>
<evidence type="ECO:0000256" key="8">
    <source>
        <dbReference type="SAM" id="MobiDB-lite"/>
    </source>
</evidence>
<evidence type="ECO:0000256" key="6">
    <source>
        <dbReference type="ARBA" id="ARBA00022840"/>
    </source>
</evidence>
<dbReference type="GO" id="GO:0004674">
    <property type="term" value="F:protein serine/threonine kinase activity"/>
    <property type="evidence" value="ECO:0007669"/>
    <property type="project" value="UniProtKB-KW"/>
</dbReference>
<dbReference type="EMBL" id="ABEU02000010">
    <property type="status" value="NOT_ANNOTATED_CDS"/>
    <property type="molecule type" value="Genomic_DNA"/>
</dbReference>
<evidence type="ECO:0000256" key="4">
    <source>
        <dbReference type="ARBA" id="ARBA00022741"/>
    </source>
</evidence>
<keyword evidence="7" id="KW-0175">Coiled coil</keyword>
<evidence type="ECO:0000256" key="3">
    <source>
        <dbReference type="ARBA" id="ARBA00022679"/>
    </source>
</evidence>
<evidence type="ECO:0000256" key="5">
    <source>
        <dbReference type="ARBA" id="ARBA00022777"/>
    </source>
</evidence>
<dbReference type="InterPro" id="IPR050494">
    <property type="entry name" value="Ser_Thr_dual-spec_kinase"/>
</dbReference>
<dbReference type="RefSeq" id="XP_024387671.1">
    <property type="nucleotide sequence ID" value="XM_024531903.2"/>
</dbReference>
<feature type="region of interest" description="Disordered" evidence="8">
    <location>
        <begin position="888"/>
        <end position="968"/>
    </location>
</feature>
<feature type="compositionally biased region" description="Basic and acidic residues" evidence="8">
    <location>
        <begin position="272"/>
        <end position="283"/>
    </location>
</feature>
<dbReference type="Pfam" id="PF00069">
    <property type="entry name" value="Pkinase"/>
    <property type="match status" value="1"/>
</dbReference>
<feature type="compositionally biased region" description="Acidic residues" evidence="8">
    <location>
        <begin position="952"/>
        <end position="968"/>
    </location>
</feature>
<evidence type="ECO:0000313" key="11">
    <source>
        <dbReference type="Proteomes" id="UP000006727"/>
    </source>
</evidence>
<dbReference type="EnsemblPlants" id="Pp3c10_16930V3.3">
    <property type="protein sequence ID" value="Pp3c10_16930V3.3"/>
    <property type="gene ID" value="Pp3c10_16930"/>
</dbReference>
<dbReference type="FunFam" id="3.30.200.20:FF:000216">
    <property type="entry name" value="Putative serine/threonine-protein kinase dyrk2"/>
    <property type="match status" value="1"/>
</dbReference>
<feature type="region of interest" description="Disordered" evidence="8">
    <location>
        <begin position="249"/>
        <end position="283"/>
    </location>
</feature>
<organism evidence="10 11">
    <name type="scientific">Physcomitrium patens</name>
    <name type="common">Spreading-leaved earth moss</name>
    <name type="synonym">Physcomitrella patens</name>
    <dbReference type="NCBI Taxonomy" id="3218"/>
    <lineage>
        <taxon>Eukaryota</taxon>
        <taxon>Viridiplantae</taxon>
        <taxon>Streptophyta</taxon>
        <taxon>Embryophyta</taxon>
        <taxon>Bryophyta</taxon>
        <taxon>Bryophytina</taxon>
        <taxon>Bryopsida</taxon>
        <taxon>Funariidae</taxon>
        <taxon>Funariales</taxon>
        <taxon>Funariaceae</taxon>
        <taxon>Physcomitrium</taxon>
    </lineage>
</organism>
<dbReference type="PANTHER" id="PTHR24058">
    <property type="entry name" value="DUAL SPECIFICITY PROTEIN KINASE"/>
    <property type="match status" value="1"/>
</dbReference>
<feature type="domain" description="Protein kinase" evidence="9">
    <location>
        <begin position="1038"/>
        <end position="1340"/>
    </location>
</feature>
<dbReference type="InterPro" id="IPR008271">
    <property type="entry name" value="Ser/Thr_kinase_AS"/>
</dbReference>
<feature type="region of interest" description="Disordered" evidence="8">
    <location>
        <begin position="758"/>
        <end position="782"/>
    </location>
</feature>
<keyword evidence="5" id="KW-0418">Kinase</keyword>
<reference evidence="10 11" key="2">
    <citation type="journal article" date="2018" name="Plant J.">
        <title>The Physcomitrella patens chromosome-scale assembly reveals moss genome structure and evolution.</title>
        <authorList>
            <person name="Lang D."/>
            <person name="Ullrich K.K."/>
            <person name="Murat F."/>
            <person name="Fuchs J."/>
            <person name="Jenkins J."/>
            <person name="Haas F.B."/>
            <person name="Piednoel M."/>
            <person name="Gundlach H."/>
            <person name="Van Bel M."/>
            <person name="Meyberg R."/>
            <person name="Vives C."/>
            <person name="Morata J."/>
            <person name="Symeonidi A."/>
            <person name="Hiss M."/>
            <person name="Muchero W."/>
            <person name="Kamisugi Y."/>
            <person name="Saleh O."/>
            <person name="Blanc G."/>
            <person name="Decker E.L."/>
            <person name="van Gessel N."/>
            <person name="Grimwood J."/>
            <person name="Hayes R.D."/>
            <person name="Graham S.W."/>
            <person name="Gunter L.E."/>
            <person name="McDaniel S.F."/>
            <person name="Hoernstein S.N.W."/>
            <person name="Larsson A."/>
            <person name="Li F.W."/>
            <person name="Perroud P.F."/>
            <person name="Phillips J."/>
            <person name="Ranjan P."/>
            <person name="Rokshar D.S."/>
            <person name="Rothfels C.J."/>
            <person name="Schneider L."/>
            <person name="Shu S."/>
            <person name="Stevenson D.W."/>
            <person name="Thummler F."/>
            <person name="Tillich M."/>
            <person name="Villarreal Aguilar J.C."/>
            <person name="Widiez T."/>
            <person name="Wong G.K."/>
            <person name="Wymore A."/>
            <person name="Zhang Y."/>
            <person name="Zimmer A.D."/>
            <person name="Quatrano R.S."/>
            <person name="Mayer K.F.X."/>
            <person name="Goodstein D."/>
            <person name="Casacuberta J.M."/>
            <person name="Vandepoele K."/>
            <person name="Reski R."/>
            <person name="Cuming A.C."/>
            <person name="Tuskan G.A."/>
            <person name="Maumus F."/>
            <person name="Salse J."/>
            <person name="Schmutz J."/>
            <person name="Rensing S.A."/>
        </authorList>
    </citation>
    <scope>NUCLEOTIDE SEQUENCE [LARGE SCALE GENOMIC DNA]</scope>
    <source>
        <strain evidence="10 11">cv. Gransden 2004</strain>
    </source>
</reference>
<feature type="region of interest" description="Disordered" evidence="8">
    <location>
        <begin position="355"/>
        <end position="379"/>
    </location>
</feature>
<dbReference type="Gramene" id="Pp3c10_16930V3.3">
    <property type="protein sequence ID" value="Pp3c10_16930V3.3"/>
    <property type="gene ID" value="Pp3c10_16930"/>
</dbReference>
<keyword evidence="11" id="KW-1185">Reference proteome</keyword>
<keyword evidence="4" id="KW-0547">Nucleotide-binding</keyword>
<sequence length="1349" mass="149654">MADTIGIILEYLHRHHFTRAETVLREEVSERRQFSSLAPLPLNDDRDLDVVICLNSMQEKSGQKRGELEALPNKRPQDKLVTNVEPAAALGLAVKELPHGQVESIWPSTKVEVSEPLFMEFDVVELEHSTKPKFVFSVENSPSPVLVSPTSESKTVELSRSPGRIGGLSTLQTEAEVAATSSVEKVVSERQKLEASDLLSEKLPDSNIRGGSHPASHLEKELFLAQETSSAQVLCEATRGKVDALKQRWEPKTTDKPTLEREKSSRAVMTTTKKEESQTEKVIDSNGRLTPIQAIENNPLDSTIDVQLMPRDKSNVNAVLHHGTKAEGTGAGSMDPSVPKSPEWTEVPIKTIPPMKASASVAADGKKNSEERREETFSVIPSYSYSERFQTGPKLEPLSQASGKQGSDSQPADVSVDEVKKHATVDLSRLEETSSTVVERKLTCVAPRSAQEGLPKLAPVRLRSIDAKTLEIVQDECVSDVKKVESPPPVNVAGTANATAFGLGSYLDIPVGQDISSGSRRMPASARPSVSHGIVEDQSEILSGFGTTGDGQSDSAVEYADEYWDSDTYEDDDDPGYHRQPIEDEEWFLAHEIDYPSDDERARPNVEAQRSSRREKDYEKYEKYERDEPEDCSVLEEEVANATRILDPGQFNRQLLGADGVPLMGSDSRWQSLDPSKGTQSEEGGSKQHDYGRAVQDISIFKVEEDRVGLVRFGGMGGSGEVAESGSVRRESVRAESSEGDLDMSGIVARSMRHLSSLSQVGNSDIGKAQETESSRKHDDEEEDLILKYYNSPWVNHKNREGEREASSLDTIQFLNRENEKSCGTQVSSIRDGESHRHKDSELAGATGFGGFSFPSPSASGGDIGTVSRVGSGKSMWSVRDITGQALGEETEDYGNGASEPDDPLASWRRKSNDSSPILSPREAGHQDLFMRSTGSAKSTDGYGSAVAKDGDAEEGDEIEQEPEEESMLEVDQQIREAEAAAAEDEEAAAIQEQIRRMRTDEEFETFDLKIIHRKNRTGFEEDKDFPVVINAVVAGRYHVTEYLGSAAFSKAIQAHDLHTGMDVCMKIIKNNKDFFDQSLDEIKLLKYINKHDPGDKHHLLRLYDYFYHREHLFIVCELLRANLYEFHKYNRESGGEVYFTMPRLQSIARQCLEALEFIHGLGLIHCDLKPENILVKSYSRCEIKVIDLGSSCFQTDHLCSYVQSRSYRAPEVILGLPYDQKIDMWSLGCILAELCSGNVLFQNDSLATLLARVVGILGPIDPELLSKGRDSHKFFTKNHTLYERNQDSDQLEYLLPKKTSLAHRLPMGDQGFVAFVGYLLNINPLLRPTASEALKHPWLSFPYEPISS</sequence>
<feature type="compositionally biased region" description="Basic and acidic residues" evidence="8">
    <location>
        <begin position="249"/>
        <end position="265"/>
    </location>
</feature>
<accession>A0A7I4A0B9</accession>
<feature type="compositionally biased region" description="Basic and acidic residues" evidence="8">
    <location>
        <begin position="594"/>
        <end position="626"/>
    </location>
</feature>
<keyword evidence="3" id="KW-0808">Transferase</keyword>
<feature type="compositionally biased region" description="Basic and acidic residues" evidence="8">
    <location>
        <begin position="768"/>
        <end position="779"/>
    </location>
</feature>
<dbReference type="FunFam" id="1.10.510.10:FF:000380">
    <property type="entry name" value="Serine/threonine-protein kinase ppk15"/>
    <property type="match status" value="1"/>
</dbReference>
<dbReference type="Gene3D" id="1.10.510.10">
    <property type="entry name" value="Transferase(Phosphotransferase) domain 1"/>
    <property type="match status" value="1"/>
</dbReference>
<dbReference type="PROSITE" id="PS50011">
    <property type="entry name" value="PROTEIN_KINASE_DOM"/>
    <property type="match status" value="1"/>
</dbReference>
<feature type="compositionally biased region" description="Basic and acidic residues" evidence="8">
    <location>
        <begin position="831"/>
        <end position="842"/>
    </location>
</feature>
<proteinExistence type="predicted"/>
<dbReference type="InterPro" id="IPR000719">
    <property type="entry name" value="Prot_kinase_dom"/>
</dbReference>
<keyword evidence="6" id="KW-0067">ATP-binding</keyword>
<evidence type="ECO:0000313" key="10">
    <source>
        <dbReference type="EnsemblPlants" id="Pp3c10_16930V3.3"/>
    </source>
</evidence>
<feature type="region of interest" description="Disordered" evidence="8">
    <location>
        <begin position="662"/>
        <end position="692"/>
    </location>
</feature>
<dbReference type="SMART" id="SM00220">
    <property type="entry name" value="S_TKc"/>
    <property type="match status" value="1"/>
</dbReference>
<dbReference type="SUPFAM" id="SSF56112">
    <property type="entry name" value="Protein kinase-like (PK-like)"/>
    <property type="match status" value="1"/>
</dbReference>
<dbReference type="GeneID" id="112288073"/>
<keyword evidence="2" id="KW-0597">Phosphoprotein</keyword>
<dbReference type="PROSITE" id="PS00108">
    <property type="entry name" value="PROTEIN_KINASE_ST"/>
    <property type="match status" value="1"/>
</dbReference>